<accession>A0A231QG91</accession>
<dbReference type="InterPro" id="IPR003425">
    <property type="entry name" value="CCB3/YggT"/>
</dbReference>
<dbReference type="EMBL" id="LUGO01000030">
    <property type="protein sequence ID" value="OXS41495.1"/>
    <property type="molecule type" value="Genomic_DNA"/>
</dbReference>
<dbReference type="PANTHER" id="PTHR33219:SF14">
    <property type="entry name" value="PROTEIN COFACTOR ASSEMBLY OF COMPLEX C SUBUNIT B CCB3, CHLOROPLASTIC-RELATED"/>
    <property type="match status" value="1"/>
</dbReference>
<dbReference type="EMBL" id="JABAFP010000002">
    <property type="protein sequence ID" value="NME41386.1"/>
    <property type="molecule type" value="Genomic_DNA"/>
</dbReference>
<dbReference type="STRING" id="1601.GCA_001243975_02055"/>
<keyword evidence="4" id="KW-0131">Cell cycle</keyword>
<reference evidence="3 8" key="4">
    <citation type="submission" date="2020-04" db="EMBL/GenBank/DDBJ databases">
        <authorList>
            <person name="Hitch T.C.A."/>
            <person name="Wylensek D."/>
            <person name="Clavel T."/>
        </authorList>
    </citation>
    <scope>NUCLEOTIDE SEQUENCE [LARGE SCALE GENOMIC DNA]</scope>
    <source>
        <strain evidence="3 8">WCA-389-WT-5H1</strain>
    </source>
</reference>
<evidence type="ECO:0000256" key="2">
    <source>
        <dbReference type="SAM" id="Phobius"/>
    </source>
</evidence>
<dbReference type="Proteomes" id="UP000234579">
    <property type="component" value="Unassembled WGS sequence"/>
</dbReference>
<dbReference type="AlphaFoldDB" id="A0A231QG91"/>
<reference evidence="4 6" key="1">
    <citation type="submission" date="2016-03" db="EMBL/GenBank/DDBJ databases">
        <title>Sequencing of Lactobacillus Species from Commercial Turkeys.</title>
        <authorList>
            <person name="Johnson T.J."/>
            <person name="Youmans B.P."/>
            <person name="Case K.A."/>
        </authorList>
    </citation>
    <scope>NUCLEOTIDE SEQUENCE [LARGE SCALE GENOMIC DNA]</scope>
    <source>
        <strain evidence="4 6">UMNLA1</strain>
    </source>
</reference>
<gene>
    <name evidence="4" type="ORF">AYP69_02360</name>
    <name evidence="5" type="ORF">CYR79_05040</name>
    <name evidence="3" type="ORF">HF863_01100</name>
</gene>
<comment type="similarity">
    <text evidence="1">Belongs to the YggT family.</text>
</comment>
<feature type="transmembrane region" description="Helical" evidence="2">
    <location>
        <begin position="63"/>
        <end position="83"/>
    </location>
</feature>
<dbReference type="Proteomes" id="UP000563853">
    <property type="component" value="Unassembled WGS sequence"/>
</dbReference>
<keyword evidence="2" id="KW-0812">Transmembrane</keyword>
<comment type="caution">
    <text evidence="4">The sequence shown here is derived from an EMBL/GenBank/DDBJ whole genome shotgun (WGS) entry which is preliminary data.</text>
</comment>
<evidence type="ECO:0000313" key="8">
    <source>
        <dbReference type="Proteomes" id="UP000563853"/>
    </source>
</evidence>
<dbReference type="PANTHER" id="PTHR33219">
    <property type="entry name" value="YLMG HOMOLOG PROTEIN 2, CHLOROPLASTIC"/>
    <property type="match status" value="1"/>
</dbReference>
<keyword evidence="4" id="KW-0132">Cell division</keyword>
<keyword evidence="2" id="KW-0472">Membrane</keyword>
<evidence type="ECO:0000313" key="6">
    <source>
        <dbReference type="Proteomes" id="UP000215261"/>
    </source>
</evidence>
<evidence type="ECO:0000313" key="7">
    <source>
        <dbReference type="Proteomes" id="UP000234579"/>
    </source>
</evidence>
<dbReference type="Proteomes" id="UP000215261">
    <property type="component" value="Unassembled WGS sequence"/>
</dbReference>
<dbReference type="EMBL" id="PKGI01000024">
    <property type="protein sequence ID" value="PLA76696.1"/>
    <property type="molecule type" value="Genomic_DNA"/>
</dbReference>
<dbReference type="KEGG" id="lagl:BEN83_05715"/>
<sequence length="84" mass="9457">MLFTVIINLFSLYELALVVYVLMSWFPGAYQTGLGRFLASICEPYLEIFRFIPPLGGIDFSPLVAFFALGIVEKGLLFFLSLIL</sequence>
<protein>
    <submittedName>
        <fullName evidence="4">Cell division protein</fullName>
    </submittedName>
    <submittedName>
        <fullName evidence="3">YggT family protein</fullName>
    </submittedName>
</protein>
<evidence type="ECO:0000313" key="3">
    <source>
        <dbReference type="EMBL" id="NME41386.1"/>
    </source>
</evidence>
<evidence type="ECO:0000313" key="4">
    <source>
        <dbReference type="EMBL" id="OXS41495.1"/>
    </source>
</evidence>
<dbReference type="Pfam" id="PF02325">
    <property type="entry name" value="CCB3_YggT"/>
    <property type="match status" value="1"/>
</dbReference>
<evidence type="ECO:0000256" key="1">
    <source>
        <dbReference type="ARBA" id="ARBA00010894"/>
    </source>
</evidence>
<feature type="transmembrane region" description="Helical" evidence="2">
    <location>
        <begin position="12"/>
        <end position="30"/>
    </location>
</feature>
<dbReference type="RefSeq" id="WP_050612490.1">
    <property type="nucleotide sequence ID" value="NZ_BLAM01000157.1"/>
</dbReference>
<keyword evidence="2" id="KW-1133">Transmembrane helix</keyword>
<dbReference type="GO" id="GO:0016020">
    <property type="term" value="C:membrane"/>
    <property type="evidence" value="ECO:0007669"/>
    <property type="project" value="InterPro"/>
</dbReference>
<evidence type="ECO:0000313" key="5">
    <source>
        <dbReference type="EMBL" id="PLA76696.1"/>
    </source>
</evidence>
<reference evidence="5" key="2">
    <citation type="submission" date="2017-12" db="EMBL/GenBank/DDBJ databases">
        <authorList>
            <person name="Hurst M.R.H."/>
        </authorList>
    </citation>
    <scope>NUCLEOTIDE SEQUENCE [LARGE SCALE GENOMIC DNA]</scope>
    <source>
        <strain evidence="5">268A</strain>
    </source>
</reference>
<dbReference type="GO" id="GO:0051301">
    <property type="term" value="P:cell division"/>
    <property type="evidence" value="ECO:0007669"/>
    <property type="project" value="UniProtKB-KW"/>
</dbReference>
<name>A0A231QG91_9LACO</name>
<organism evidence="4 6">
    <name type="scientific">Ligilactobacillus agilis</name>
    <dbReference type="NCBI Taxonomy" id="1601"/>
    <lineage>
        <taxon>Bacteria</taxon>
        <taxon>Bacillati</taxon>
        <taxon>Bacillota</taxon>
        <taxon>Bacilli</taxon>
        <taxon>Lactobacillales</taxon>
        <taxon>Lactobacillaceae</taxon>
        <taxon>Ligilactobacillus</taxon>
    </lineage>
</organism>
<proteinExistence type="inferred from homology"/>
<reference evidence="7" key="3">
    <citation type="submission" date="2017-12" db="EMBL/GenBank/DDBJ databases">
        <authorList>
            <person name="Christensen H."/>
        </authorList>
    </citation>
    <scope>NUCLEOTIDE SEQUENCE [LARGE SCALE GENOMIC DNA]</scope>
    <source>
        <strain evidence="7">268A</strain>
    </source>
</reference>